<evidence type="ECO:0000259" key="9">
    <source>
        <dbReference type="PROSITE" id="PS50845"/>
    </source>
</evidence>
<keyword evidence="2 6" id="KW-0812">Transmembrane</keyword>
<sequence length="386" mass="42672">MASGDVTYPNTGSKIPWPYETDLDPSCAQASAMLLPRVNRNPEVPETNQSMLTSFLTGPIVDNVKSEASRTSDELRDLKNSRVTPSTTTADGQPLTPYHSLMYSLLSWEQPRATAVSYASVVCFIFAARYLPLLRWAFKFLYMSLGLTATVEVAGHVILKRGIASGFRPRRYYTVPKETVEAVLEDLEQLVDFFLIEFQRILFAENVLHTISAFAAAFTGYWLIRFVPFWGLAVIAVTTTYFAPLIYISNRELIDEQIANAQEIINSQTNQLRDMAGERTSHATGLMKQYVGEYSSKAQGYIGSRRSTSPEATKLVSPIKRETVVESAKTEPTAEFTAPVVEPAVKHEDFPEAPTAAPVAQALESDIVASVEPAEQAGDREPLLAI</sequence>
<evidence type="ECO:0000256" key="3">
    <source>
        <dbReference type="ARBA" id="ARBA00022824"/>
    </source>
</evidence>
<dbReference type="GO" id="GO:0005789">
    <property type="term" value="C:endoplasmic reticulum membrane"/>
    <property type="evidence" value="ECO:0007669"/>
    <property type="project" value="UniProtKB-SubCell"/>
</dbReference>
<evidence type="ECO:0000256" key="1">
    <source>
        <dbReference type="ARBA" id="ARBA00004477"/>
    </source>
</evidence>
<keyword evidence="3 6" id="KW-0256">Endoplasmic reticulum</keyword>
<feature type="region of interest" description="Disordered" evidence="8">
    <location>
        <begin position="69"/>
        <end position="91"/>
    </location>
</feature>
<feature type="coiled-coil region" evidence="7">
    <location>
        <begin position="251"/>
        <end position="278"/>
    </location>
</feature>
<dbReference type="OrthoDB" id="567788at2759"/>
<dbReference type="Pfam" id="PF02453">
    <property type="entry name" value="Reticulon"/>
    <property type="match status" value="1"/>
</dbReference>
<feature type="domain" description="Reticulon" evidence="9">
    <location>
        <begin position="102"/>
        <end position="299"/>
    </location>
</feature>
<evidence type="ECO:0000313" key="11">
    <source>
        <dbReference type="Proteomes" id="UP000191408"/>
    </source>
</evidence>
<feature type="transmembrane region" description="Helical" evidence="6">
    <location>
        <begin position="207"/>
        <end position="224"/>
    </location>
</feature>
<evidence type="ECO:0000256" key="4">
    <source>
        <dbReference type="ARBA" id="ARBA00022989"/>
    </source>
</evidence>
<keyword evidence="11" id="KW-1185">Reference proteome</keyword>
<evidence type="ECO:0000256" key="2">
    <source>
        <dbReference type="ARBA" id="ARBA00022692"/>
    </source>
</evidence>
<feature type="transmembrane region" description="Helical" evidence="6">
    <location>
        <begin position="140"/>
        <end position="159"/>
    </location>
</feature>
<gene>
    <name evidence="10" type="ORF">PENPOL_c019G00001</name>
</gene>
<name>A0A1V6N8L8_PENPO</name>
<comment type="caution">
    <text evidence="10">The sequence shown here is derived from an EMBL/GenBank/DDBJ whole genome shotgun (WGS) entry which is preliminary data.</text>
</comment>
<dbReference type="AlphaFoldDB" id="A0A1V6N8L8"/>
<comment type="subcellular location">
    <subcellularLocation>
        <location evidence="1 6">Endoplasmic reticulum membrane</location>
        <topology evidence="1 6">Multi-pass membrane protein</topology>
    </subcellularLocation>
</comment>
<feature type="compositionally biased region" description="Basic and acidic residues" evidence="8">
    <location>
        <begin position="69"/>
        <end position="80"/>
    </location>
</feature>
<keyword evidence="7" id="KW-0175">Coiled coil</keyword>
<organism evidence="10 11">
    <name type="scientific">Penicillium polonicum</name>
    <dbReference type="NCBI Taxonomy" id="60169"/>
    <lineage>
        <taxon>Eukaryota</taxon>
        <taxon>Fungi</taxon>
        <taxon>Dikarya</taxon>
        <taxon>Ascomycota</taxon>
        <taxon>Pezizomycotina</taxon>
        <taxon>Eurotiomycetes</taxon>
        <taxon>Eurotiomycetidae</taxon>
        <taxon>Eurotiales</taxon>
        <taxon>Aspergillaceae</taxon>
        <taxon>Penicillium</taxon>
    </lineage>
</organism>
<dbReference type="Proteomes" id="UP000191408">
    <property type="component" value="Unassembled WGS sequence"/>
</dbReference>
<dbReference type="InterPro" id="IPR003388">
    <property type="entry name" value="Reticulon"/>
</dbReference>
<keyword evidence="5 6" id="KW-0472">Membrane</keyword>
<feature type="transmembrane region" description="Helical" evidence="6">
    <location>
        <begin position="115"/>
        <end position="134"/>
    </location>
</feature>
<evidence type="ECO:0000256" key="7">
    <source>
        <dbReference type="SAM" id="Coils"/>
    </source>
</evidence>
<feature type="transmembrane region" description="Helical" evidence="6">
    <location>
        <begin position="230"/>
        <end position="248"/>
    </location>
</feature>
<dbReference type="EMBL" id="MDYM01000019">
    <property type="protein sequence ID" value="OQD61051.1"/>
    <property type="molecule type" value="Genomic_DNA"/>
</dbReference>
<feature type="compositionally biased region" description="Polar residues" evidence="8">
    <location>
        <begin position="81"/>
        <end position="91"/>
    </location>
</feature>
<evidence type="ECO:0000256" key="6">
    <source>
        <dbReference type="RuleBase" id="RU363132"/>
    </source>
</evidence>
<proteinExistence type="predicted"/>
<evidence type="ECO:0000256" key="5">
    <source>
        <dbReference type="ARBA" id="ARBA00023136"/>
    </source>
</evidence>
<keyword evidence="4 6" id="KW-1133">Transmembrane helix</keyword>
<dbReference type="STRING" id="60169.A0A1V6N8L8"/>
<evidence type="ECO:0000256" key="8">
    <source>
        <dbReference type="SAM" id="MobiDB-lite"/>
    </source>
</evidence>
<reference evidence="11" key="1">
    <citation type="journal article" date="2017" name="Nat. Microbiol.">
        <title>Global analysis of biosynthetic gene clusters reveals vast potential of secondary metabolite production in Penicillium species.</title>
        <authorList>
            <person name="Nielsen J.C."/>
            <person name="Grijseels S."/>
            <person name="Prigent S."/>
            <person name="Ji B."/>
            <person name="Dainat J."/>
            <person name="Nielsen K.F."/>
            <person name="Frisvad J.C."/>
            <person name="Workman M."/>
            <person name="Nielsen J."/>
        </authorList>
    </citation>
    <scope>NUCLEOTIDE SEQUENCE [LARGE SCALE GENOMIC DNA]</scope>
    <source>
        <strain evidence="11">IBT 4502</strain>
    </source>
</reference>
<evidence type="ECO:0000313" key="10">
    <source>
        <dbReference type="EMBL" id="OQD61051.1"/>
    </source>
</evidence>
<accession>A0A1V6N8L8</accession>
<dbReference type="PROSITE" id="PS50845">
    <property type="entry name" value="RETICULON"/>
    <property type="match status" value="1"/>
</dbReference>
<protein>
    <recommendedName>
        <fullName evidence="6">Reticulon-like protein</fullName>
    </recommendedName>
</protein>